<keyword evidence="9" id="KW-1185">Reference proteome</keyword>
<evidence type="ECO:0000256" key="2">
    <source>
        <dbReference type="ARBA" id="ARBA00011255"/>
    </source>
</evidence>
<keyword evidence="8" id="KW-0282">Flagellum</keyword>
<evidence type="ECO:0000313" key="8">
    <source>
        <dbReference type="EMBL" id="MBP1855660.1"/>
    </source>
</evidence>
<evidence type="ECO:0000256" key="5">
    <source>
        <dbReference type="RuleBase" id="RU362066"/>
    </source>
</evidence>
<comment type="similarity">
    <text evidence="1 5">Belongs to the FliD family.</text>
</comment>
<evidence type="ECO:0000259" key="6">
    <source>
        <dbReference type="Pfam" id="PF02465"/>
    </source>
</evidence>
<evidence type="ECO:0000256" key="1">
    <source>
        <dbReference type="ARBA" id="ARBA00009764"/>
    </source>
</evidence>
<sequence>MASINPVRITGLSGSGIDTEKIIKDMMVKNQEQVDKAKQNQQITKWKQEIYRDIIKDAKSLYDKYFSMTSKNNLLSDKNYSTFKINSSNTDVITAVSGSGTDRINYTFDITQVAEPPKISISVDSLKKQIASGSSTITINGKDIEVDASDSEKDIASKINKAFEGDGSIKARFNDMRGELIISGSEEGADSKFEIGGDFIEGIVSDSTTTDLKDLGASVNGVYTRNGKNLEGEVKDSVTGEVIRQLNENKSNFIIDNISYNVNSVGESKLTSVVDSGNSVDNMKAFIKEYNGLLDKMYTNVIQKKAKDYAPLTDEQKKEMSEKEIENWNQKAIEGVLKNDDELRKFVDDLSEDIFGNIGEAGFNLSDMGLTVAQDYNKRGQIDFDEDKFRQALEQNGDKVKEILVGGPSKKGIFEKVKDTLYEYAGSSTSILAKKSGIDKSATSANNLYSKEIKDQEQIINRLIEKMKERESRLYAQFANLEASLNKYNAQMNYFNQV</sequence>
<keyword evidence="5" id="KW-0964">Secreted</keyword>
<dbReference type="InterPro" id="IPR010809">
    <property type="entry name" value="FliD_C"/>
</dbReference>
<evidence type="ECO:0000256" key="4">
    <source>
        <dbReference type="ARBA" id="ARBA00023143"/>
    </source>
</evidence>
<dbReference type="Pfam" id="PF02465">
    <property type="entry name" value="FliD_N"/>
    <property type="match status" value="1"/>
</dbReference>
<comment type="subunit">
    <text evidence="2 5">Homopentamer.</text>
</comment>
<organism evidence="8 9">
    <name type="scientific">Metaclostridioides mangenotii</name>
    <dbReference type="NCBI Taxonomy" id="1540"/>
    <lineage>
        <taxon>Bacteria</taxon>
        <taxon>Bacillati</taxon>
        <taxon>Bacillota</taxon>
        <taxon>Clostridia</taxon>
        <taxon>Peptostreptococcales</taxon>
        <taxon>Peptostreptococcaceae</taxon>
        <taxon>Metaclostridioides</taxon>
    </lineage>
</organism>
<evidence type="ECO:0000256" key="3">
    <source>
        <dbReference type="ARBA" id="ARBA00023054"/>
    </source>
</evidence>
<dbReference type="Proteomes" id="UP000767291">
    <property type="component" value="Unassembled WGS sequence"/>
</dbReference>
<dbReference type="RefSeq" id="WP_209457075.1">
    <property type="nucleotide sequence ID" value="NZ_BAAACS010000004.1"/>
</dbReference>
<reference evidence="8 9" key="1">
    <citation type="submission" date="2021-03" db="EMBL/GenBank/DDBJ databases">
        <title>Genomic Encyclopedia of Type Strains, Phase IV (KMG-IV): sequencing the most valuable type-strain genomes for metagenomic binning, comparative biology and taxonomic classification.</title>
        <authorList>
            <person name="Goeker M."/>
        </authorList>
    </citation>
    <scope>NUCLEOTIDE SEQUENCE [LARGE SCALE GENOMIC DNA]</scope>
    <source>
        <strain evidence="8 9">DSM 1289</strain>
    </source>
</reference>
<keyword evidence="8" id="KW-0966">Cell projection</keyword>
<comment type="subcellular location">
    <subcellularLocation>
        <location evidence="5">Secreted</location>
    </subcellularLocation>
    <subcellularLocation>
        <location evidence="5">Bacterial flagellum</location>
    </subcellularLocation>
</comment>
<keyword evidence="3 5" id="KW-0175">Coiled coil</keyword>
<protein>
    <recommendedName>
        <fullName evidence="5">Flagellar hook-associated protein 2</fullName>
        <shortName evidence="5">HAP2</shortName>
    </recommendedName>
    <alternativeName>
        <fullName evidence="5">Flagellar cap protein</fullName>
    </alternativeName>
</protein>
<keyword evidence="8" id="KW-0969">Cilium</keyword>
<comment type="caution">
    <text evidence="8">The sequence shown here is derived from an EMBL/GenBank/DDBJ whole genome shotgun (WGS) entry which is preliminary data.</text>
</comment>
<dbReference type="InterPro" id="IPR040026">
    <property type="entry name" value="FliD"/>
</dbReference>
<dbReference type="PANTHER" id="PTHR30288">
    <property type="entry name" value="FLAGELLAR CAP/ASSEMBLY PROTEIN FLID"/>
    <property type="match status" value="1"/>
</dbReference>
<evidence type="ECO:0000259" key="7">
    <source>
        <dbReference type="Pfam" id="PF07195"/>
    </source>
</evidence>
<dbReference type="EMBL" id="JAGGJX010000004">
    <property type="protein sequence ID" value="MBP1855660.1"/>
    <property type="molecule type" value="Genomic_DNA"/>
</dbReference>
<keyword evidence="4 5" id="KW-0975">Bacterial flagellum</keyword>
<accession>A0ABS4ECJ6</accession>
<feature type="domain" description="Flagellar hook-associated protein 2 C-terminal" evidence="7">
    <location>
        <begin position="247"/>
        <end position="490"/>
    </location>
</feature>
<proteinExistence type="inferred from homology"/>
<evidence type="ECO:0000313" key="9">
    <source>
        <dbReference type="Proteomes" id="UP000767291"/>
    </source>
</evidence>
<dbReference type="InterPro" id="IPR003481">
    <property type="entry name" value="FliD_N"/>
</dbReference>
<gene>
    <name evidence="8" type="ORF">J2Z43_002058</name>
</gene>
<feature type="coiled-coil region" evidence="5">
    <location>
        <begin position="446"/>
        <end position="484"/>
    </location>
</feature>
<dbReference type="Pfam" id="PF07195">
    <property type="entry name" value="FliD_C"/>
    <property type="match status" value="1"/>
</dbReference>
<name>A0ABS4ECJ6_9FIRM</name>
<feature type="domain" description="Flagellar hook-associated protein 2 N-terminal" evidence="6">
    <location>
        <begin position="15"/>
        <end position="115"/>
    </location>
</feature>
<dbReference type="PANTHER" id="PTHR30288:SF0">
    <property type="entry name" value="FLAGELLAR HOOK-ASSOCIATED PROTEIN 2"/>
    <property type="match status" value="1"/>
</dbReference>
<comment type="function">
    <text evidence="5">Required for morphogenesis and for the elongation of the flagellar filament by facilitating polymerization of the flagellin monomers at the tip of growing filament. Forms a capping structure, which prevents flagellin subunits (transported through the central channel of the flagellum) from leaking out without polymerization at the distal end.</text>
</comment>